<evidence type="ECO:0000256" key="4">
    <source>
        <dbReference type="ARBA" id="ARBA00022692"/>
    </source>
</evidence>
<keyword evidence="15" id="KW-1185">Reference proteome</keyword>
<evidence type="ECO:0000259" key="12">
    <source>
        <dbReference type="Pfam" id="PF00593"/>
    </source>
</evidence>
<keyword evidence="2 8" id="KW-0813">Transport</keyword>
<keyword evidence="11" id="KW-0732">Signal</keyword>
<comment type="similarity">
    <text evidence="8 9">Belongs to the TonB-dependent receptor family.</text>
</comment>
<evidence type="ECO:0000313" key="14">
    <source>
        <dbReference type="EMBL" id="MEF3366238.1"/>
    </source>
</evidence>
<evidence type="ECO:0000256" key="1">
    <source>
        <dbReference type="ARBA" id="ARBA00004571"/>
    </source>
</evidence>
<evidence type="ECO:0000256" key="7">
    <source>
        <dbReference type="ARBA" id="ARBA00023237"/>
    </source>
</evidence>
<dbReference type="RefSeq" id="WP_332081221.1">
    <property type="nucleotide sequence ID" value="NZ_JAZHYN010000014.1"/>
</dbReference>
<keyword evidence="5 9" id="KW-0798">TonB box</keyword>
<proteinExistence type="inferred from homology"/>
<evidence type="ECO:0000256" key="5">
    <source>
        <dbReference type="ARBA" id="ARBA00023077"/>
    </source>
</evidence>
<dbReference type="Gene3D" id="2.40.170.20">
    <property type="entry name" value="TonB-dependent receptor, beta-barrel domain"/>
    <property type="match status" value="1"/>
</dbReference>
<dbReference type="Pfam" id="PF00593">
    <property type="entry name" value="TonB_dep_Rec_b-barrel"/>
    <property type="match status" value="1"/>
</dbReference>
<evidence type="ECO:0000259" key="13">
    <source>
        <dbReference type="Pfam" id="PF07715"/>
    </source>
</evidence>
<evidence type="ECO:0000256" key="3">
    <source>
        <dbReference type="ARBA" id="ARBA00022452"/>
    </source>
</evidence>
<keyword evidence="3 8" id="KW-1134">Transmembrane beta strand</keyword>
<evidence type="ECO:0000256" key="10">
    <source>
        <dbReference type="SAM" id="MobiDB-lite"/>
    </source>
</evidence>
<dbReference type="InterPro" id="IPR000531">
    <property type="entry name" value="Beta-barrel_TonB"/>
</dbReference>
<feature type="domain" description="TonB-dependent receptor-like beta-barrel" evidence="12">
    <location>
        <begin position="310"/>
        <end position="749"/>
    </location>
</feature>
<feature type="region of interest" description="Disordered" evidence="10">
    <location>
        <begin position="34"/>
        <end position="77"/>
    </location>
</feature>
<dbReference type="PROSITE" id="PS52016">
    <property type="entry name" value="TONB_DEPENDENT_REC_3"/>
    <property type="match status" value="1"/>
</dbReference>
<comment type="caution">
    <text evidence="14">The sequence shown here is derived from an EMBL/GenBank/DDBJ whole genome shotgun (WGS) entry which is preliminary data.</text>
</comment>
<sequence>MFRIVLLRGSSAVALALTLATSSALAQQNLPPIDIGAAKPRATGRDAGRGAGGALAPAPAPAPASTQTGGGGGSLTVPSVAEQRRELNRTVGSVAFVDANTPEIQTRYVHDLRDALKDVPGVYVESRYGQELRLSIRGSNLTRDFHLRGLELLQDGIPMNYADGGGDMYQIDPKYFRAIEVMKGGNALAYGASTLGGAINFISPTAYTALAPNMLSIEGGSYGTVRGQAQMSRVIGDFDFLINGTFTHADNYRKHSTTDYTQLNGNLGYRFSNDIETRFYFGVYDTWQLLPGQLTLFDAQTDPRQSLPPYPAGFGSEGFGANQARNVKNWRISNKTTILSEIGRLDVNSWYMHNYLYHPIFVVIEQEGGTWGFTPRLTSNFAVAGHANELILGGRVWGGSSSDNWFDNYNGMRLNPYGGIPANFGTAPFSFPPFSFNGLAQFGAASSCFGFCGLFINPGLDPRIRNNRMTALNLEAYFENRFQIVPQLTLMFGAKIFADTRRYSVLGGIPFEPIPGVSEKIYRGIVPKVGLMFEPAPNMQFFADMTGSRDVPDFIDLTQGVFPPPNNGLTFTPLAAQKAWTGELGARGRWDRYTWDVTFYHSELQDELLKFNTNPGAGVPATTFNAKRTMHQGVEFAASAELLRDIIAPDAGDAVKLSQVWTWNDFRFVGDRDFGDNPLAGIPRHVLRTTLSYWRPDGLYFAPQIDWVPQGAYVDYAHTLEAPGYLLFGAQAGMTLPYGVSVFVEARNLSNRHFISDVSTIIDARGLDPRVFYPGAGRTIYGGLRVAF</sequence>
<dbReference type="PANTHER" id="PTHR30069:SF28">
    <property type="entry name" value="TONB-DEPENDENT RECEPTOR YNCD-RELATED"/>
    <property type="match status" value="1"/>
</dbReference>
<gene>
    <name evidence="14" type="ORF">V3H18_06760</name>
</gene>
<feature type="signal peptide" evidence="11">
    <location>
        <begin position="1"/>
        <end position="26"/>
    </location>
</feature>
<evidence type="ECO:0000256" key="8">
    <source>
        <dbReference type="PROSITE-ProRule" id="PRU01360"/>
    </source>
</evidence>
<evidence type="ECO:0000256" key="9">
    <source>
        <dbReference type="RuleBase" id="RU003357"/>
    </source>
</evidence>
<dbReference type="InterPro" id="IPR036942">
    <property type="entry name" value="Beta-barrel_TonB_sf"/>
</dbReference>
<dbReference type="SUPFAM" id="SSF56935">
    <property type="entry name" value="Porins"/>
    <property type="match status" value="1"/>
</dbReference>
<accession>A0ABU7XFR7</accession>
<evidence type="ECO:0000256" key="6">
    <source>
        <dbReference type="ARBA" id="ARBA00023136"/>
    </source>
</evidence>
<feature type="chain" id="PRO_5046945604" evidence="11">
    <location>
        <begin position="27"/>
        <end position="788"/>
    </location>
</feature>
<protein>
    <submittedName>
        <fullName evidence="14">TonB-dependent receptor</fullName>
    </submittedName>
</protein>
<evidence type="ECO:0000256" key="11">
    <source>
        <dbReference type="SAM" id="SignalP"/>
    </source>
</evidence>
<evidence type="ECO:0000313" key="15">
    <source>
        <dbReference type="Proteomes" id="UP001350748"/>
    </source>
</evidence>
<keyword evidence="4 8" id="KW-0812">Transmembrane</keyword>
<dbReference type="Pfam" id="PF07715">
    <property type="entry name" value="Plug"/>
    <property type="match status" value="1"/>
</dbReference>
<organism evidence="14 15">
    <name type="scientific">Methylocystis borbori</name>
    <dbReference type="NCBI Taxonomy" id="3118750"/>
    <lineage>
        <taxon>Bacteria</taxon>
        <taxon>Pseudomonadati</taxon>
        <taxon>Pseudomonadota</taxon>
        <taxon>Alphaproteobacteria</taxon>
        <taxon>Hyphomicrobiales</taxon>
        <taxon>Methylocystaceae</taxon>
        <taxon>Methylocystis</taxon>
    </lineage>
</organism>
<keyword evidence="6 8" id="KW-0472">Membrane</keyword>
<comment type="subcellular location">
    <subcellularLocation>
        <location evidence="1 8">Cell outer membrane</location>
        <topology evidence="1 8">Multi-pass membrane protein</topology>
    </subcellularLocation>
</comment>
<name>A0ABU7XFR7_9HYPH</name>
<evidence type="ECO:0000256" key="2">
    <source>
        <dbReference type="ARBA" id="ARBA00022448"/>
    </source>
</evidence>
<feature type="domain" description="TonB-dependent receptor plug" evidence="13">
    <location>
        <begin position="102"/>
        <end position="198"/>
    </location>
</feature>
<dbReference type="Gene3D" id="2.170.130.10">
    <property type="entry name" value="TonB-dependent receptor, plug domain"/>
    <property type="match status" value="1"/>
</dbReference>
<keyword evidence="7 8" id="KW-0998">Cell outer membrane</keyword>
<dbReference type="InterPro" id="IPR037066">
    <property type="entry name" value="Plug_dom_sf"/>
</dbReference>
<dbReference type="PANTHER" id="PTHR30069">
    <property type="entry name" value="TONB-DEPENDENT OUTER MEMBRANE RECEPTOR"/>
    <property type="match status" value="1"/>
</dbReference>
<dbReference type="InterPro" id="IPR012910">
    <property type="entry name" value="Plug_dom"/>
</dbReference>
<dbReference type="Proteomes" id="UP001350748">
    <property type="component" value="Unassembled WGS sequence"/>
</dbReference>
<dbReference type="InterPro" id="IPR039426">
    <property type="entry name" value="TonB-dep_rcpt-like"/>
</dbReference>
<dbReference type="EMBL" id="JAZHYN010000014">
    <property type="protein sequence ID" value="MEF3366238.1"/>
    <property type="molecule type" value="Genomic_DNA"/>
</dbReference>
<keyword evidence="14" id="KW-0675">Receptor</keyword>
<reference evidence="14 15" key="1">
    <citation type="submission" date="2024-02" db="EMBL/GenBank/DDBJ databases">
        <authorList>
            <person name="Grouzdev D."/>
        </authorList>
    </citation>
    <scope>NUCLEOTIDE SEQUENCE [LARGE SCALE GENOMIC DNA]</scope>
    <source>
        <strain evidence="14 15">9N</strain>
    </source>
</reference>